<comment type="function">
    <text evidence="4">Involved in the assembly of lipopolysaccharide (LPS). Required for the translocation of LPS from the inner membrane to the outer membrane. May form a bridge between the inner membrane and the outer membrane, via interactions with LptC and LptD, thereby facilitating LPS transfer across the periplasm.</text>
</comment>
<name>Q1YU14_9GAMM</name>
<dbReference type="AlphaFoldDB" id="Q1YU14"/>
<dbReference type="InterPro" id="IPR052037">
    <property type="entry name" value="LPS_export_LptA"/>
</dbReference>
<organism evidence="6 7">
    <name type="scientific">gamma proteobacterium HTCC2207</name>
    <dbReference type="NCBI Taxonomy" id="314287"/>
    <lineage>
        <taxon>Bacteria</taxon>
        <taxon>Pseudomonadati</taxon>
        <taxon>Pseudomonadota</taxon>
        <taxon>Gammaproteobacteria</taxon>
        <taxon>Cellvibrionales</taxon>
        <taxon>Porticoccaceae</taxon>
        <taxon>SAR92 clade</taxon>
    </lineage>
</organism>
<keyword evidence="3 4" id="KW-0574">Periplasm</keyword>
<comment type="subcellular location">
    <subcellularLocation>
        <location evidence="4">Periplasm</location>
    </subcellularLocation>
</comment>
<dbReference type="Gene3D" id="2.60.450.10">
    <property type="entry name" value="Lipopolysaccharide (LPS) transport protein A like domain"/>
    <property type="match status" value="1"/>
</dbReference>
<comment type="similarity">
    <text evidence="4">Belongs to the LptA family.</text>
</comment>
<comment type="subunit">
    <text evidence="4">Component of the lipopolysaccharide transport and assembly complex.</text>
</comment>
<protein>
    <recommendedName>
        <fullName evidence="4">Lipopolysaccharide export system protein LptA</fullName>
    </recommendedName>
</protein>
<dbReference type="Pfam" id="PF03968">
    <property type="entry name" value="LptD_N"/>
    <property type="match status" value="1"/>
</dbReference>
<dbReference type="STRING" id="314287.GB2207_10546"/>
<evidence type="ECO:0000256" key="3">
    <source>
        <dbReference type="ARBA" id="ARBA00022764"/>
    </source>
</evidence>
<evidence type="ECO:0000256" key="4">
    <source>
        <dbReference type="HAMAP-Rule" id="MF_01914"/>
    </source>
</evidence>
<dbReference type="GO" id="GO:0001530">
    <property type="term" value="F:lipopolysaccharide binding"/>
    <property type="evidence" value="ECO:0007669"/>
    <property type="project" value="InterPro"/>
</dbReference>
<accession>Q1YU14</accession>
<evidence type="ECO:0000256" key="2">
    <source>
        <dbReference type="ARBA" id="ARBA00022729"/>
    </source>
</evidence>
<keyword evidence="1 4" id="KW-0813">Transport</keyword>
<dbReference type="NCBIfam" id="TIGR03002">
    <property type="entry name" value="outer_YhbN_LptA"/>
    <property type="match status" value="1"/>
</dbReference>
<proteinExistence type="inferred from homology"/>
<dbReference type="GO" id="GO:0017089">
    <property type="term" value="F:glycolipid transfer activity"/>
    <property type="evidence" value="ECO:0007669"/>
    <property type="project" value="TreeGrafter"/>
</dbReference>
<gene>
    <name evidence="4" type="primary">lptA</name>
    <name evidence="6" type="ORF">GB2207_10546</name>
</gene>
<dbReference type="HOGENOM" id="CLU_095993_4_0_6"/>
<sequence>MILAKLSYLPQHYLSQPYLWCRTILIVVLSSVLATQCLALPDDRQQTISIESDYAERNEKTGRTIYRGNVVISQGSVLVEADQIVLHLEDNKISRIECTGKPASYKQKPTIEGATMIARADHIDYMPATNKLALKQNAMLSRNGTIIKGDSIDYDINKETWKAKGDNQGQQKRIQLVIPASALQSDSTAPETKP</sequence>
<dbReference type="eggNOG" id="COG1934">
    <property type="taxonomic scope" value="Bacteria"/>
</dbReference>
<dbReference type="Proteomes" id="UP000005555">
    <property type="component" value="Unassembled WGS sequence"/>
</dbReference>
<dbReference type="GO" id="GO:0043165">
    <property type="term" value="P:Gram-negative-bacterium-type cell outer membrane assembly"/>
    <property type="evidence" value="ECO:0007669"/>
    <property type="project" value="UniProtKB-UniRule"/>
</dbReference>
<dbReference type="GO" id="GO:0009279">
    <property type="term" value="C:cell outer membrane"/>
    <property type="evidence" value="ECO:0007669"/>
    <property type="project" value="TreeGrafter"/>
</dbReference>
<evidence type="ECO:0000259" key="5">
    <source>
        <dbReference type="Pfam" id="PF03968"/>
    </source>
</evidence>
<evidence type="ECO:0000313" key="6">
    <source>
        <dbReference type="EMBL" id="EAS48244.1"/>
    </source>
</evidence>
<evidence type="ECO:0000313" key="7">
    <source>
        <dbReference type="Proteomes" id="UP000005555"/>
    </source>
</evidence>
<dbReference type="GO" id="GO:0015920">
    <property type="term" value="P:lipopolysaccharide transport"/>
    <property type="evidence" value="ECO:0007669"/>
    <property type="project" value="UniProtKB-UniRule"/>
</dbReference>
<dbReference type="HAMAP" id="MF_01914">
    <property type="entry name" value="LPS_assembly_LptA"/>
    <property type="match status" value="1"/>
</dbReference>
<reference evidence="6 7" key="1">
    <citation type="submission" date="2006-03" db="EMBL/GenBank/DDBJ databases">
        <authorList>
            <person name="Giovannoni S.J."/>
            <person name="Cho J.-C."/>
            <person name="Ferriera S."/>
            <person name="Johnson J."/>
            <person name="Kravitz S."/>
            <person name="Halpern A."/>
            <person name="Remington K."/>
            <person name="Beeson K."/>
            <person name="Tran B."/>
            <person name="Rogers Y.-H."/>
            <person name="Friedman R."/>
            <person name="Venter J.C."/>
        </authorList>
    </citation>
    <scope>NUCLEOTIDE SEQUENCE [LARGE SCALE GENOMIC DNA]</scope>
    <source>
        <strain evidence="6 7">HTCC2207</strain>
    </source>
</reference>
<dbReference type="InterPro" id="IPR005653">
    <property type="entry name" value="OstA-like_N"/>
</dbReference>
<dbReference type="EMBL" id="AAPI01000001">
    <property type="protein sequence ID" value="EAS48244.1"/>
    <property type="molecule type" value="Genomic_DNA"/>
</dbReference>
<dbReference type="PANTHER" id="PTHR36504:SF1">
    <property type="entry name" value="LIPOPOLYSACCHARIDE EXPORT SYSTEM PROTEIN LPTA"/>
    <property type="match status" value="1"/>
</dbReference>
<comment type="caution">
    <text evidence="6">The sequence shown here is derived from an EMBL/GenBank/DDBJ whole genome shotgun (WGS) entry which is preliminary data.</text>
</comment>
<keyword evidence="2" id="KW-0732">Signal</keyword>
<feature type="domain" description="Organic solvent tolerance-like N-terminal" evidence="5">
    <location>
        <begin position="50"/>
        <end position="159"/>
    </location>
</feature>
<dbReference type="GO" id="GO:0030288">
    <property type="term" value="C:outer membrane-bounded periplasmic space"/>
    <property type="evidence" value="ECO:0007669"/>
    <property type="project" value="TreeGrafter"/>
</dbReference>
<keyword evidence="7" id="KW-1185">Reference proteome</keyword>
<dbReference type="InterPro" id="IPR014340">
    <property type="entry name" value="LptA"/>
</dbReference>
<evidence type="ECO:0000256" key="1">
    <source>
        <dbReference type="ARBA" id="ARBA00022448"/>
    </source>
</evidence>
<dbReference type="PANTHER" id="PTHR36504">
    <property type="entry name" value="LIPOPOLYSACCHARIDE EXPORT SYSTEM PROTEIN LPTA"/>
    <property type="match status" value="1"/>
</dbReference>
<dbReference type="OrthoDB" id="9795964at2"/>